<sequence length="140" mass="14870">MASGYPDFEGSKSGLYLQSNWRELGGSRKILSGVKTGATFKQSAEILHVVPTGLTLYITTLSASCIASAAADGDNNQMCLMEIFAPTILDKQIAAALNGGGIFPLGQEIKVAAGETFTGYLYSYANHKVDLVLVVRGYEI</sequence>
<dbReference type="EMBL" id="LAZR01002519">
    <property type="protein sequence ID" value="KKN28995.1"/>
    <property type="molecule type" value="Genomic_DNA"/>
</dbReference>
<accession>A0A0F9PAY7</accession>
<reference evidence="1" key="1">
    <citation type="journal article" date="2015" name="Nature">
        <title>Complex archaea that bridge the gap between prokaryotes and eukaryotes.</title>
        <authorList>
            <person name="Spang A."/>
            <person name="Saw J.H."/>
            <person name="Jorgensen S.L."/>
            <person name="Zaremba-Niedzwiedzka K."/>
            <person name="Martijn J."/>
            <person name="Lind A.E."/>
            <person name="van Eijk R."/>
            <person name="Schleper C."/>
            <person name="Guy L."/>
            <person name="Ettema T.J."/>
        </authorList>
    </citation>
    <scope>NUCLEOTIDE SEQUENCE</scope>
</reference>
<dbReference type="AlphaFoldDB" id="A0A0F9PAY7"/>
<comment type="caution">
    <text evidence="1">The sequence shown here is derived from an EMBL/GenBank/DDBJ whole genome shotgun (WGS) entry which is preliminary data.</text>
</comment>
<evidence type="ECO:0000313" key="1">
    <source>
        <dbReference type="EMBL" id="KKN28995.1"/>
    </source>
</evidence>
<name>A0A0F9PAY7_9ZZZZ</name>
<proteinExistence type="predicted"/>
<organism evidence="1">
    <name type="scientific">marine sediment metagenome</name>
    <dbReference type="NCBI Taxonomy" id="412755"/>
    <lineage>
        <taxon>unclassified sequences</taxon>
        <taxon>metagenomes</taxon>
        <taxon>ecological metagenomes</taxon>
    </lineage>
</organism>
<gene>
    <name evidence="1" type="ORF">LCGC14_0848610</name>
</gene>
<protein>
    <submittedName>
        <fullName evidence="1">Uncharacterized protein</fullName>
    </submittedName>
</protein>